<dbReference type="GeneID" id="26903091"/>
<sequence>MGFEAIRGRMNVAMNLVCSTIVFLFLITSAPISQFRGKGIKTAADGTVSGASKMSCLTVWGLKNDCSINDYHFRPASMTCARGKQLFQASEAFYIISVIVSLVSSIMGGLYFMGIRMKVLLMVLAVAEVVFALIPWACMTGVWYASFCNSSEVTVDRTIGKPDGIPYGKLLRQDFETSAGYGLTIAAWCIQLAGMIFLFVL</sequence>
<evidence type="ECO:0000313" key="3">
    <source>
        <dbReference type="EMBL" id="KPA83088.1"/>
    </source>
</evidence>
<dbReference type="EMBL" id="LGTL01000004">
    <property type="protein sequence ID" value="KPA83087.1"/>
    <property type="molecule type" value="Genomic_DNA"/>
</dbReference>
<keyword evidence="1" id="KW-1133">Transmembrane helix</keyword>
<keyword evidence="4" id="KW-1185">Reference proteome</keyword>
<dbReference type="PANTHER" id="PTHR33297:SF4">
    <property type="entry name" value="AMASTIN"/>
    <property type="match status" value="1"/>
</dbReference>
<organism evidence="3 4">
    <name type="scientific">Leptomonas pyrrhocoris</name>
    <name type="common">Firebug parasite</name>
    <dbReference type="NCBI Taxonomy" id="157538"/>
    <lineage>
        <taxon>Eukaryota</taxon>
        <taxon>Discoba</taxon>
        <taxon>Euglenozoa</taxon>
        <taxon>Kinetoplastea</taxon>
        <taxon>Metakinetoplastina</taxon>
        <taxon>Trypanosomatida</taxon>
        <taxon>Trypanosomatidae</taxon>
        <taxon>Leishmaniinae</taxon>
        <taxon>Leptomonas</taxon>
    </lineage>
</organism>
<dbReference type="AlphaFoldDB" id="A0A0N0DXK4"/>
<protein>
    <submittedName>
        <fullName evidence="3">Putative surface protein amastin</fullName>
    </submittedName>
</protein>
<evidence type="ECO:0000256" key="1">
    <source>
        <dbReference type="SAM" id="Phobius"/>
    </source>
</evidence>
<dbReference type="EMBL" id="LGTL01000004">
    <property type="protein sequence ID" value="KPA83088.1"/>
    <property type="molecule type" value="Genomic_DNA"/>
</dbReference>
<dbReference type="Proteomes" id="UP000037923">
    <property type="component" value="Unassembled WGS sequence"/>
</dbReference>
<feature type="transmembrane region" description="Helical" evidence="1">
    <location>
        <begin position="119"/>
        <end position="145"/>
    </location>
</feature>
<feature type="transmembrane region" description="Helical" evidence="1">
    <location>
        <begin position="92"/>
        <end position="112"/>
    </location>
</feature>
<proteinExistence type="predicted"/>
<keyword evidence="1" id="KW-0472">Membrane</keyword>
<feature type="transmembrane region" description="Helical" evidence="1">
    <location>
        <begin position="179"/>
        <end position="200"/>
    </location>
</feature>
<dbReference type="InterPro" id="IPR009944">
    <property type="entry name" value="Amastin"/>
</dbReference>
<feature type="transmembrane region" description="Helical" evidence="1">
    <location>
        <begin position="12"/>
        <end position="32"/>
    </location>
</feature>
<reference evidence="3 4" key="1">
    <citation type="submission" date="2015-07" db="EMBL/GenBank/DDBJ databases">
        <title>High-quality genome of monoxenous trypanosomatid Leptomonas pyrrhocoris.</title>
        <authorList>
            <person name="Flegontov P."/>
            <person name="Butenko A."/>
            <person name="Firsov S."/>
            <person name="Vlcek C."/>
            <person name="Logacheva M.D."/>
            <person name="Field M."/>
            <person name="Filatov D."/>
            <person name="Flegontova O."/>
            <person name="Gerasimov E."/>
            <person name="Jackson A.P."/>
            <person name="Kelly S."/>
            <person name="Opperdoes F."/>
            <person name="O'Reilly A."/>
            <person name="Votypka J."/>
            <person name="Yurchenko V."/>
            <person name="Lukes J."/>
        </authorList>
    </citation>
    <scope>NUCLEOTIDE SEQUENCE [LARGE SCALE GENOMIC DNA]</scope>
    <source>
        <strain evidence="3">H10</strain>
    </source>
</reference>
<gene>
    <name evidence="2" type="ORF">ABB37_02799</name>
    <name evidence="3" type="ORF">ABB37_02800</name>
</gene>
<comment type="caution">
    <text evidence="3">The sequence shown here is derived from an EMBL/GenBank/DDBJ whole genome shotgun (WGS) entry which is preliminary data.</text>
</comment>
<dbReference type="VEuPathDB" id="TriTrypDB:LpyrH10_04_3490"/>
<dbReference type="VEuPathDB" id="TriTrypDB:LpyrH10_04_3500"/>
<evidence type="ECO:0000313" key="2">
    <source>
        <dbReference type="EMBL" id="KPA83087.1"/>
    </source>
</evidence>
<dbReference type="RefSeq" id="XP_015661527.1">
    <property type="nucleotide sequence ID" value="XM_015799925.1"/>
</dbReference>
<name>A0A0N0DXK4_LEPPY</name>
<dbReference type="Pfam" id="PF07344">
    <property type="entry name" value="Amastin"/>
    <property type="match status" value="1"/>
</dbReference>
<keyword evidence="1" id="KW-0812">Transmembrane</keyword>
<dbReference type="GeneID" id="26903090"/>
<dbReference type="OrthoDB" id="244479at2759"/>
<dbReference type="PANTHER" id="PTHR33297">
    <property type="entry name" value="AMASTIN-LIKE SURFACE PROTEIN-LIKE PROTEIN-RELATED"/>
    <property type="match status" value="1"/>
</dbReference>
<dbReference type="RefSeq" id="XP_015661526.1">
    <property type="nucleotide sequence ID" value="XM_015799924.1"/>
</dbReference>
<accession>A0A0N0DXK4</accession>
<evidence type="ECO:0000313" key="4">
    <source>
        <dbReference type="Proteomes" id="UP000037923"/>
    </source>
</evidence>